<dbReference type="RefSeq" id="XP_042624207.1">
    <property type="nucleotide sequence ID" value="XM_042768273.1"/>
</dbReference>
<reference evidence="2" key="1">
    <citation type="submission" date="2025-08" db="UniProtKB">
        <authorList>
            <consortium name="RefSeq"/>
        </authorList>
    </citation>
    <scope>IDENTIFICATION</scope>
    <source>
        <tissue evidence="2">Muscle</tissue>
    </source>
</reference>
<accession>A0A9Q9YPW2</accession>
<dbReference type="KEGG" id="ccar:122147126"/>
<evidence type="ECO:0000259" key="1">
    <source>
        <dbReference type="Pfam" id="PF13358"/>
    </source>
</evidence>
<dbReference type="Proteomes" id="UP001155660">
    <property type="component" value="Chromosome A12"/>
</dbReference>
<dbReference type="OrthoDB" id="8939043at2759"/>
<organism evidence="2">
    <name type="scientific">Cyprinus carpio</name>
    <name type="common">Common carp</name>
    <dbReference type="NCBI Taxonomy" id="7962"/>
    <lineage>
        <taxon>Eukaryota</taxon>
        <taxon>Metazoa</taxon>
        <taxon>Chordata</taxon>
        <taxon>Craniata</taxon>
        <taxon>Vertebrata</taxon>
        <taxon>Euteleostomi</taxon>
        <taxon>Actinopterygii</taxon>
        <taxon>Neopterygii</taxon>
        <taxon>Teleostei</taxon>
        <taxon>Ostariophysi</taxon>
        <taxon>Cypriniformes</taxon>
        <taxon>Cyprinidae</taxon>
        <taxon>Cyprininae</taxon>
        <taxon>Cyprinus</taxon>
    </lineage>
</organism>
<dbReference type="GeneID" id="122147126"/>
<dbReference type="PANTHER" id="PTHR46564:SF1">
    <property type="entry name" value="TRANSPOSASE"/>
    <property type="match status" value="1"/>
</dbReference>
<proteinExistence type="predicted"/>
<dbReference type="Pfam" id="PF13358">
    <property type="entry name" value="DDE_3"/>
    <property type="match status" value="1"/>
</dbReference>
<name>A0A9Q9YPW2_CYPCA</name>
<dbReference type="PANTHER" id="PTHR46564">
    <property type="entry name" value="TRANSPOSASE"/>
    <property type="match status" value="1"/>
</dbReference>
<dbReference type="AlphaFoldDB" id="A0A9Q9YPW2"/>
<protein>
    <submittedName>
        <fullName evidence="2">Uncharacterized protein LOC122147126</fullName>
    </submittedName>
</protein>
<sequence length="292" mass="32708">MVVANNAIRLREIQAAVIADQGAFRNINSVSLATIDRVLKRNHVRMKQLYRVPFQRNSDIVKEARFQYVQRIMELEAEGAHHKFIFVDEAGFNLCKVRRRGRNIIGQRATVTVPGQRGANITMCAAISNDGVLCHIPTIGPYNTERLITFLDALKDLLIPPEERGLLRPGMTLYVIIWDNVAFHHSRLVNEWFAAQPRIMIQFLPAYSPFLNPIEEFFSAGGGGGRVRPHVFITITSDIIQGVAPGIKLLGMSDTPLAIIYCDVPAASIHGLKEGHPVMWLMVINLPPPCRK</sequence>
<evidence type="ECO:0000313" key="2">
    <source>
        <dbReference type="RefSeq" id="XP_042624207.1"/>
    </source>
</evidence>
<dbReference type="InterPro" id="IPR038717">
    <property type="entry name" value="Tc1-like_DDE_dom"/>
</dbReference>
<gene>
    <name evidence="2" type="primary">LOC122147126</name>
</gene>
<feature type="domain" description="Tc1-like transposase DDE" evidence="1">
    <location>
        <begin position="84"/>
        <end position="219"/>
    </location>
</feature>